<protein>
    <submittedName>
        <fullName evidence="2">Integral membrane protein</fullName>
    </submittedName>
</protein>
<feature type="transmembrane region" description="Helical" evidence="1">
    <location>
        <begin position="55"/>
        <end position="74"/>
    </location>
</feature>
<keyword evidence="1" id="KW-1133">Transmembrane helix</keyword>
<keyword evidence="1" id="KW-0472">Membrane</keyword>
<dbReference type="Pfam" id="PF06161">
    <property type="entry name" value="DUF975"/>
    <property type="match status" value="1"/>
</dbReference>
<keyword evidence="3" id="KW-1185">Reference proteome</keyword>
<dbReference type="OrthoDB" id="9784844at2"/>
<evidence type="ECO:0000313" key="2">
    <source>
        <dbReference type="EMBL" id="AGX44773.1"/>
    </source>
</evidence>
<dbReference type="PANTHER" id="PTHR40076">
    <property type="entry name" value="MEMBRANE PROTEIN-RELATED"/>
    <property type="match status" value="1"/>
</dbReference>
<dbReference type="RefSeq" id="WP_022748765.1">
    <property type="nucleotide sequence ID" value="NC_022571.1"/>
</dbReference>
<dbReference type="EMBL" id="CP006721">
    <property type="protein sequence ID" value="AGX44773.1"/>
    <property type="molecule type" value="Genomic_DNA"/>
</dbReference>
<dbReference type="PATRIC" id="fig|1345695.10.peg.2620"/>
<keyword evidence="1" id="KW-0812">Transmembrane</keyword>
<dbReference type="InterPro" id="IPR010380">
    <property type="entry name" value="DUF975"/>
</dbReference>
<proteinExistence type="predicted"/>
<feature type="transmembrane region" description="Helical" evidence="1">
    <location>
        <begin position="192"/>
        <end position="218"/>
    </location>
</feature>
<evidence type="ECO:0000256" key="1">
    <source>
        <dbReference type="SAM" id="Phobius"/>
    </source>
</evidence>
<dbReference type="eggNOG" id="COG5523">
    <property type="taxonomic scope" value="Bacteria"/>
</dbReference>
<dbReference type="GeneID" id="55476119"/>
<evidence type="ECO:0000313" key="3">
    <source>
        <dbReference type="Proteomes" id="UP000017118"/>
    </source>
</evidence>
<dbReference type="HOGENOM" id="CLU_045673_0_1_9"/>
<feature type="transmembrane region" description="Helical" evidence="1">
    <location>
        <begin position="20"/>
        <end position="43"/>
    </location>
</feature>
<feature type="transmembrane region" description="Helical" evidence="1">
    <location>
        <begin position="94"/>
        <end position="127"/>
    </location>
</feature>
<name>U5MW52_CLOSA</name>
<accession>U5MW52</accession>
<reference evidence="2 3" key="1">
    <citation type="journal article" date="2013" name="Genome Announc.">
        <title>Complete Genome Sequence of the Solvent Producer Clostridium saccharobutylicum NCP262 (DSM 13864).</title>
        <authorList>
            <person name="Poehlein A."/>
            <person name="Hartwich K."/>
            <person name="Krabben P."/>
            <person name="Ehrenreich A."/>
            <person name="Liebl W."/>
            <person name="Durre P."/>
            <person name="Gottschalk G."/>
            <person name="Daniel R."/>
        </authorList>
    </citation>
    <scope>NUCLEOTIDE SEQUENCE [LARGE SCALE GENOMIC DNA]</scope>
    <source>
        <strain evidence="2">DSM 13864</strain>
    </source>
</reference>
<dbReference type="PANTHER" id="PTHR40076:SF1">
    <property type="entry name" value="MEMBRANE PROTEIN"/>
    <property type="match status" value="1"/>
</dbReference>
<dbReference type="AlphaFoldDB" id="U5MW52"/>
<sequence>MISNSELKKQARDELKGRWGLAIGGFFIAIFFFPFIIDVINFFIDGSLPVKIIKYLIMIAIQFLLIVGTLKFSLNYVTDGKTPFLDDIFSGFKVAIKALTIYVIMTPCIILGLFLLIAPGIIVSLAFSQALYILVDDNSKSAIDCLKESVNMMKGHKKDCFILSLSFLGWFALMIIPAFLLAYFPFPISLGLTYLLLVFIGLLILIPYINVTFACFYIKVKNSYNSIT</sequence>
<feature type="transmembrane region" description="Helical" evidence="1">
    <location>
        <begin position="161"/>
        <end position="186"/>
    </location>
</feature>
<dbReference type="KEGG" id="csb:CLSA_c38120"/>
<dbReference type="Proteomes" id="UP000017118">
    <property type="component" value="Chromosome"/>
</dbReference>
<gene>
    <name evidence="2" type="ORF">CLSA_c38120</name>
</gene>
<organism evidence="2 3">
    <name type="scientific">Clostridium saccharobutylicum DSM 13864</name>
    <dbReference type="NCBI Taxonomy" id="1345695"/>
    <lineage>
        <taxon>Bacteria</taxon>
        <taxon>Bacillati</taxon>
        <taxon>Bacillota</taxon>
        <taxon>Clostridia</taxon>
        <taxon>Eubacteriales</taxon>
        <taxon>Clostridiaceae</taxon>
        <taxon>Clostridium</taxon>
    </lineage>
</organism>